<dbReference type="Gene3D" id="3.40.50.12230">
    <property type="match status" value="1"/>
</dbReference>
<dbReference type="InterPro" id="IPR020806">
    <property type="entry name" value="PKS_PP-bd"/>
</dbReference>
<dbReference type="PANTHER" id="PTHR45527">
    <property type="entry name" value="NONRIBOSOMAL PEPTIDE SYNTHETASE"/>
    <property type="match status" value="1"/>
</dbReference>
<dbReference type="CDD" id="cd05930">
    <property type="entry name" value="A_NRPS"/>
    <property type="match status" value="1"/>
</dbReference>
<dbReference type="NCBIfam" id="TIGR04020">
    <property type="entry name" value="seco_metab_LLM"/>
    <property type="match status" value="1"/>
</dbReference>
<keyword evidence="3" id="KW-0479">Metal-binding</keyword>
<dbReference type="PANTHER" id="PTHR45527:SF1">
    <property type="entry name" value="FATTY ACID SYNTHASE"/>
    <property type="match status" value="1"/>
</dbReference>
<evidence type="ECO:0000256" key="1">
    <source>
        <dbReference type="ARBA" id="ARBA00022450"/>
    </source>
</evidence>
<evidence type="ECO:0000313" key="5">
    <source>
        <dbReference type="EMBL" id="MCK8782445.1"/>
    </source>
</evidence>
<dbReference type="InterPro" id="IPR045851">
    <property type="entry name" value="AMP-bd_C_sf"/>
</dbReference>
<reference evidence="5 6" key="1">
    <citation type="submission" date="2022-04" db="EMBL/GenBank/DDBJ databases">
        <title>Rhizobium coralii sp. nov., isolated from coral Turbinaria peltata.</title>
        <authorList>
            <person name="Sun H."/>
        </authorList>
    </citation>
    <scope>NUCLEOTIDE SEQUENCE [LARGE SCALE GENOMIC DNA]</scope>
    <source>
        <strain evidence="5 6">NTR19</strain>
    </source>
</reference>
<dbReference type="SMART" id="SM00823">
    <property type="entry name" value="PKS_PP"/>
    <property type="match status" value="1"/>
</dbReference>
<dbReference type="SUPFAM" id="SSF47336">
    <property type="entry name" value="ACP-like"/>
    <property type="match status" value="1"/>
</dbReference>
<protein>
    <submittedName>
        <fullName evidence="5">LLM class flavin-dependent oxidoreductase</fullName>
    </submittedName>
</protein>
<keyword evidence="6" id="KW-1185">Reference proteome</keyword>
<dbReference type="CDD" id="cd00347">
    <property type="entry name" value="Flavin_utilizing_monoxygenases"/>
    <property type="match status" value="1"/>
</dbReference>
<dbReference type="InterPro" id="IPR000873">
    <property type="entry name" value="AMP-dep_synth/lig_dom"/>
</dbReference>
<dbReference type="Pfam" id="PF00550">
    <property type="entry name" value="PP-binding"/>
    <property type="match status" value="1"/>
</dbReference>
<dbReference type="InterPro" id="IPR009081">
    <property type="entry name" value="PP-bd_ACP"/>
</dbReference>
<dbReference type="SUPFAM" id="SSF56801">
    <property type="entry name" value="Acetyl-CoA synthetase-like"/>
    <property type="match status" value="2"/>
</dbReference>
<dbReference type="Pfam" id="PF13193">
    <property type="entry name" value="AMP-binding_C"/>
    <property type="match status" value="1"/>
</dbReference>
<dbReference type="Gene3D" id="3.30.559.30">
    <property type="entry name" value="Nonribosomal peptide synthetase, condensation domain"/>
    <property type="match status" value="1"/>
</dbReference>
<dbReference type="Gene3D" id="3.40.50.980">
    <property type="match status" value="3"/>
</dbReference>
<evidence type="ECO:0000313" key="6">
    <source>
        <dbReference type="Proteomes" id="UP001202827"/>
    </source>
</evidence>
<evidence type="ECO:0000256" key="2">
    <source>
        <dbReference type="ARBA" id="ARBA00022553"/>
    </source>
</evidence>
<keyword evidence="2" id="KW-0597">Phosphoprotein</keyword>
<dbReference type="InterPro" id="IPR020845">
    <property type="entry name" value="AMP-binding_CS"/>
</dbReference>
<feature type="domain" description="Carrier" evidence="4">
    <location>
        <begin position="1429"/>
        <end position="1504"/>
    </location>
</feature>
<name>A0ABT0IX38_9HYPH</name>
<dbReference type="SUPFAM" id="SSF51679">
    <property type="entry name" value="Bacterial luciferase-like"/>
    <property type="match status" value="1"/>
</dbReference>
<dbReference type="Gene3D" id="2.30.38.10">
    <property type="entry name" value="Luciferase, Domain 3"/>
    <property type="match status" value="1"/>
</dbReference>
<dbReference type="Pfam" id="PF00296">
    <property type="entry name" value="Bac_luciferase"/>
    <property type="match status" value="1"/>
</dbReference>
<dbReference type="InterPro" id="IPR025110">
    <property type="entry name" value="AMP-bd_C"/>
</dbReference>
<organism evidence="5 6">
    <name type="scientific">Neorhizobium turbinariae</name>
    <dbReference type="NCBI Taxonomy" id="2937795"/>
    <lineage>
        <taxon>Bacteria</taxon>
        <taxon>Pseudomonadati</taxon>
        <taxon>Pseudomonadota</taxon>
        <taxon>Alphaproteobacteria</taxon>
        <taxon>Hyphomicrobiales</taxon>
        <taxon>Rhizobiaceae</taxon>
        <taxon>Rhizobium/Agrobacterium group</taxon>
        <taxon>Neorhizobium</taxon>
    </lineage>
</organism>
<dbReference type="Gene3D" id="1.10.1200.10">
    <property type="entry name" value="ACP-like"/>
    <property type="match status" value="1"/>
</dbReference>
<dbReference type="InterPro" id="IPR036661">
    <property type="entry name" value="Luciferase-like_sf"/>
</dbReference>
<dbReference type="RefSeq" id="WP_248684737.1">
    <property type="nucleotide sequence ID" value="NZ_JALPRY010000028.1"/>
</dbReference>
<evidence type="ECO:0000259" key="4">
    <source>
        <dbReference type="PROSITE" id="PS50075"/>
    </source>
</evidence>
<keyword evidence="1" id="KW-0596">Phosphopantetheine</keyword>
<dbReference type="EMBL" id="JALPRY010000028">
    <property type="protein sequence ID" value="MCK8782445.1"/>
    <property type="molecule type" value="Genomic_DNA"/>
</dbReference>
<dbReference type="InterPro" id="IPR011251">
    <property type="entry name" value="Luciferase-like_dom"/>
</dbReference>
<dbReference type="InterPro" id="IPR036736">
    <property type="entry name" value="ACP-like_sf"/>
</dbReference>
<dbReference type="SUPFAM" id="SSF50486">
    <property type="entry name" value="FMT C-terminal domain-like"/>
    <property type="match status" value="1"/>
</dbReference>
<dbReference type="Pfam" id="PF00501">
    <property type="entry name" value="AMP-binding"/>
    <property type="match status" value="2"/>
</dbReference>
<dbReference type="Gene3D" id="3.30.300.30">
    <property type="match status" value="1"/>
</dbReference>
<dbReference type="PROSITE" id="PS00455">
    <property type="entry name" value="AMP_BINDING"/>
    <property type="match status" value="1"/>
</dbReference>
<dbReference type="SUPFAM" id="SSF53328">
    <property type="entry name" value="Formyltransferase"/>
    <property type="match status" value="1"/>
</dbReference>
<proteinExistence type="predicted"/>
<dbReference type="Pfam" id="PF00551">
    <property type="entry name" value="Formyl_trans_N"/>
    <property type="match status" value="1"/>
</dbReference>
<dbReference type="InterPro" id="IPR036477">
    <property type="entry name" value="Formyl_transf_N_sf"/>
</dbReference>
<dbReference type="Gene3D" id="3.20.20.30">
    <property type="entry name" value="Luciferase-like domain"/>
    <property type="match status" value="1"/>
</dbReference>
<dbReference type="Proteomes" id="UP001202827">
    <property type="component" value="Unassembled WGS sequence"/>
</dbReference>
<sequence>MGTINCVLVGGGTLLIQCADVLAARGFQIVAVVTSNPQVQKWSSESGISVLNADDDYAHALSNLTYDWLFSIANLRLLPEAVWRNARLGAANFHDGPLPQMAGLNTPAWAIIEGHKDHGVTWHAITQGIDEGDIYAQTLLAINDDETALTLNTKCLDAGISTFATLLDHIEHDDLKPRRQDFSTRAYYEKQKRPTAAATLDFAKPAKELSQLVRGLDFGDAYENPLAKPKLRFGSSVYTISHFRILDAEMEAEPGLVLSVGAHGVTVGTADKPVLLDAEQKNASIQTKLSSVVYPGDRLPLLDQSETPALDDAVARCARHEGVFRRALEGRIDVQLPIGELASEQRPDVRAIPLNIPDHIAKQDRAALVAALLLRQTGQRSFDIAYADDALDDLCQRHPGYFAEALPLRMDLGTLQNADELVAHVNQTMVRLRTCQAYCSDLVDRIPGLQKSPLAVGIREMRNEVSKDMIEGCALTFAFGENGSDLMFDRKRIDEAQARSLASAFNVLASAFATTCNVLEDLPLMSAADENTVLYGWNDTGRSYDKTTCIHTLIEAQVDRTPDAEAVAFRGRSLTYRQLDEQANCLAKALVAEGVGPDVTVGLYLPRSLELVVGALAIMKAGGAYIPLDPSFPADRLAFMIKDSRAKLVLTAGGLRTSSLLSDVRFLCVNDILRNPKGTGRLAGNVKPKNLAYVIYTSGSTGLPKGVMIEHRNVVNFFVGMDERVGKMEDTQNVWLAVTSLSFDISVLELFWTLARGFKVVIHASEVLEAKTAGKRGARPTDLGFGLFYWGNDGAAGPEKYRLLLEGAKFADANGFDALWTPERHFHAFGGPYPNPAVTGAAVAAVTSNLSIRAGSCVLPLHHPARVAEEWAVIDNLSNGRVALAFASGWMPEDFVLRPENAPPRNKASLMRDIEVVRSLWRGESVEFDLGAGTVPVVTQPRPVQSELPVWLTTAGNPESYREAARHGANVLTHLLGQSIAELSEKIRVYRETLKETGRDPEDYKVTLMLHTLLGENRDAVRDLARAPMKEYLRSAAALIKQYAWAFPAFKKPHGVSNPMEIDLQSLDAEELEAILEFAFLRYFEDSGLFGTVEDALERLEEVKAAGVDEIACLIDFGLADDVVMARLPFLAEVVAASKSSAPDEPARSFADEVHKHKVTHLQCTPSMAHMFMMSDADRAALGQIRHLFLGGEALQGSLLAALRGATDAAIENMYGPTETTIWSSTFTANTPKPVVPIGRPIANTQMYVLDAGLRPVPPGNIGELFIGGDGVARGYFDREQLTRERFVANPFEAGRMYRTGDLARFDEEGVLHFLGRTDHQIKIRGHRIELGEIEARISAFAGVRETVVVPRKDGPGNLSLVAYLRTDGAPISDKDLRRHILETLPDVMVPSHFVTMDAFPLTPNAKVDRNRLPAPSEKNPTPIVSFIEPSNNLQREISTLFASALGLEKVGIFDNFFALGGHSLLAVQLHRELKAKLSPDLTITDLFRFPTVASLADHVSDRGKTDIQLTRAAERAALRRSAIERRPTLRLETEV</sequence>
<dbReference type="InterPro" id="IPR011034">
    <property type="entry name" value="Formyl_transferase-like_C_sf"/>
</dbReference>
<accession>A0ABT0IX38</accession>
<comment type="caution">
    <text evidence="5">The sequence shown here is derived from an EMBL/GenBank/DDBJ whole genome shotgun (WGS) entry which is preliminary data.</text>
</comment>
<gene>
    <name evidence="5" type="ORF">M0654_20930</name>
</gene>
<dbReference type="InterPro" id="IPR024011">
    <property type="entry name" value="Biosynth_lucif-like_mOase_dom"/>
</dbReference>
<dbReference type="PROSITE" id="PS50075">
    <property type="entry name" value="CARRIER"/>
    <property type="match status" value="1"/>
</dbReference>
<dbReference type="InterPro" id="IPR002376">
    <property type="entry name" value="Formyl_transf_N"/>
</dbReference>
<evidence type="ECO:0000256" key="3">
    <source>
        <dbReference type="ARBA" id="ARBA00022723"/>
    </source>
</evidence>